<dbReference type="PATRIC" id="fig|153151.4.peg.1341"/>
<protein>
    <submittedName>
        <fullName evidence="2">Uncharacterized protein</fullName>
    </submittedName>
</protein>
<keyword evidence="1" id="KW-1133">Transmembrane helix</keyword>
<dbReference type="EMBL" id="LQYW01000149">
    <property type="protein sequence ID" value="KYD24667.1"/>
    <property type="molecule type" value="Genomic_DNA"/>
</dbReference>
<gene>
    <name evidence="2" type="ORF">B4110_0676</name>
</gene>
<name>A0A150MJG0_9BACL</name>
<comment type="caution">
    <text evidence="2">The sequence shown here is derived from an EMBL/GenBank/DDBJ whole genome shotgun (WGS) entry which is preliminary data.</text>
</comment>
<keyword evidence="1" id="KW-0472">Membrane</keyword>
<evidence type="ECO:0000256" key="1">
    <source>
        <dbReference type="SAM" id="Phobius"/>
    </source>
</evidence>
<reference evidence="2 3" key="1">
    <citation type="submission" date="2016-01" db="EMBL/GenBank/DDBJ databases">
        <title>Draft Genome Sequences of Seven Thermophilic Sporeformers Isolated from Foods.</title>
        <authorList>
            <person name="Berendsen E.M."/>
            <person name="Wells-Bennik M.H."/>
            <person name="Krawcyk A.O."/>
            <person name="De Jong A."/>
            <person name="Holsappel S."/>
            <person name="Eijlander R.T."/>
            <person name="Kuipers O.P."/>
        </authorList>
    </citation>
    <scope>NUCLEOTIDE SEQUENCE [LARGE SCALE GENOMIC DNA]</scope>
    <source>
        <strain evidence="2 3">B4110</strain>
    </source>
</reference>
<evidence type="ECO:0000313" key="2">
    <source>
        <dbReference type="EMBL" id="KYD24667.1"/>
    </source>
</evidence>
<evidence type="ECO:0000313" key="3">
    <source>
        <dbReference type="Proteomes" id="UP000075324"/>
    </source>
</evidence>
<organism evidence="2 3">
    <name type="scientific">Parageobacillus toebii</name>
    <dbReference type="NCBI Taxonomy" id="153151"/>
    <lineage>
        <taxon>Bacteria</taxon>
        <taxon>Bacillati</taxon>
        <taxon>Bacillota</taxon>
        <taxon>Bacilli</taxon>
        <taxon>Bacillales</taxon>
        <taxon>Anoxybacillaceae</taxon>
        <taxon>Parageobacillus</taxon>
    </lineage>
</organism>
<dbReference type="Proteomes" id="UP000075324">
    <property type="component" value="Unassembled WGS sequence"/>
</dbReference>
<proteinExistence type="predicted"/>
<feature type="transmembrane region" description="Helical" evidence="1">
    <location>
        <begin position="51"/>
        <end position="72"/>
    </location>
</feature>
<keyword evidence="1" id="KW-0812">Transmembrane</keyword>
<dbReference type="RefSeq" id="WP_201030677.1">
    <property type="nucleotide sequence ID" value="NZ_LQYW01000149.1"/>
</dbReference>
<accession>A0A150MJG0</accession>
<dbReference type="AlphaFoldDB" id="A0A150MJG0"/>
<sequence length="79" mass="8722">MKKRHEGQEFMQMCKMIAAVGLVVGFSLFLLGVIASGCNKDFFLAIVSLEIIGVSMFMFGFGTFVGILTGAYRDTRENM</sequence>